<dbReference type="OrthoDB" id="5195768at2"/>
<feature type="chain" id="PRO_5003608894" description="Outer membrane protein" evidence="1">
    <location>
        <begin position="25"/>
        <end position="240"/>
    </location>
</feature>
<dbReference type="eggNOG" id="COG2968">
    <property type="taxonomic scope" value="Bacteria"/>
</dbReference>
<reference evidence="2 3" key="1">
    <citation type="submission" date="2011-09" db="EMBL/GenBank/DDBJ databases">
        <title>The draft genome of Treponema saccharophilum DSM 2985.</title>
        <authorList>
            <consortium name="US DOE Joint Genome Institute (JGI-PGF)"/>
            <person name="Lucas S."/>
            <person name="Copeland A."/>
            <person name="Lapidus A."/>
            <person name="Glavina del Rio T."/>
            <person name="Dalin E."/>
            <person name="Tice H."/>
            <person name="Bruce D."/>
            <person name="Goodwin L."/>
            <person name="Pitluck S."/>
            <person name="Peters L."/>
            <person name="Kyrpides N."/>
            <person name="Mavromatis K."/>
            <person name="Ivanova N."/>
            <person name="Markowitz V."/>
            <person name="Cheng J.-F."/>
            <person name="Hugenholtz P."/>
            <person name="Woyke T."/>
            <person name="Wu D."/>
            <person name="Gronow S."/>
            <person name="Wellnitz S."/>
            <person name="Brambilla E."/>
            <person name="Klenk H.-P."/>
            <person name="Eisen J.A."/>
        </authorList>
    </citation>
    <scope>NUCLEOTIDE SEQUENCE [LARGE SCALE GENOMIC DNA]</scope>
    <source>
        <strain evidence="2 3">DSM 2985</strain>
    </source>
</reference>
<dbReference type="PANTHER" id="PTHR34387">
    <property type="entry name" value="SLR1258 PROTEIN"/>
    <property type="match status" value="1"/>
</dbReference>
<feature type="signal peptide" evidence="1">
    <location>
        <begin position="1"/>
        <end position="24"/>
    </location>
</feature>
<name>H7EP41_9SPIR</name>
<evidence type="ECO:0000313" key="3">
    <source>
        <dbReference type="Proteomes" id="UP000003571"/>
    </source>
</evidence>
<accession>H7EP41</accession>
<keyword evidence="1" id="KW-0732">Signal</keyword>
<dbReference type="Pfam" id="PF04402">
    <property type="entry name" value="SIMPL"/>
    <property type="match status" value="1"/>
</dbReference>
<protein>
    <recommendedName>
        <fullName evidence="4">Outer membrane protein</fullName>
    </recommendedName>
</protein>
<evidence type="ECO:0000256" key="1">
    <source>
        <dbReference type="SAM" id="SignalP"/>
    </source>
</evidence>
<dbReference type="PANTHER" id="PTHR34387:SF1">
    <property type="entry name" value="PERIPLASMIC IMMUNOGENIC PROTEIN"/>
    <property type="match status" value="1"/>
</dbReference>
<gene>
    <name evidence="2" type="ORF">TresaDRAFT_0147</name>
</gene>
<evidence type="ECO:0000313" key="2">
    <source>
        <dbReference type="EMBL" id="EIC00674.1"/>
    </source>
</evidence>
<organism evidence="2 3">
    <name type="scientific">Treponema saccharophilum DSM 2985</name>
    <dbReference type="NCBI Taxonomy" id="907348"/>
    <lineage>
        <taxon>Bacteria</taxon>
        <taxon>Pseudomonadati</taxon>
        <taxon>Spirochaetota</taxon>
        <taxon>Spirochaetia</taxon>
        <taxon>Spirochaetales</taxon>
        <taxon>Treponemataceae</taxon>
        <taxon>Treponema</taxon>
    </lineage>
</organism>
<dbReference type="PATRIC" id="fig|907348.3.peg.2733"/>
<dbReference type="Proteomes" id="UP000003571">
    <property type="component" value="Unassembled WGS sequence"/>
</dbReference>
<dbReference type="InterPro" id="IPR052022">
    <property type="entry name" value="26kDa_periplasmic_antigen"/>
</dbReference>
<sequence>MKKIRTGIMAAALLAPLISSCSYKNVDYSTRTVSVHGTGSVSIDADNATLVLSVITRGPNVATAANENAVKMAAVRSSVLRAGIAKDCVTTENFSVFQESHFEGGKQIMDDYRITNQIQILVKDVGIVSNIIDTALSSGANQLSSLQYGISDTSIALKQARTIAVQQAQEAAQLIAGTSGAKLGKVLRIDEQQDFANRRSVSLVANAMMADGITVEEASTPVQAGKSTLTVSVDAIYELK</sequence>
<dbReference type="Gene3D" id="3.30.70.2970">
    <property type="entry name" value="Protein of unknown function (DUF541), domain 2"/>
    <property type="match status" value="1"/>
</dbReference>
<dbReference type="RefSeq" id="WP_002706345.1">
    <property type="nucleotide sequence ID" value="NZ_AGRW01000054.1"/>
</dbReference>
<evidence type="ECO:0008006" key="4">
    <source>
        <dbReference type="Google" id="ProtNLM"/>
    </source>
</evidence>
<dbReference type="GO" id="GO:0006974">
    <property type="term" value="P:DNA damage response"/>
    <property type="evidence" value="ECO:0007669"/>
    <property type="project" value="TreeGrafter"/>
</dbReference>
<proteinExistence type="predicted"/>
<dbReference type="AlphaFoldDB" id="H7EP41"/>
<comment type="caution">
    <text evidence="2">The sequence shown here is derived from an EMBL/GenBank/DDBJ whole genome shotgun (WGS) entry which is preliminary data.</text>
</comment>
<dbReference type="Gene3D" id="3.30.110.170">
    <property type="entry name" value="Protein of unknown function (DUF541), domain 1"/>
    <property type="match status" value="1"/>
</dbReference>
<keyword evidence="3" id="KW-1185">Reference proteome</keyword>
<dbReference type="EMBL" id="AGRW01000054">
    <property type="protein sequence ID" value="EIC00674.1"/>
    <property type="molecule type" value="Genomic_DNA"/>
</dbReference>
<dbReference type="InterPro" id="IPR007497">
    <property type="entry name" value="SIMPL/DUF541"/>
</dbReference>
<dbReference type="PROSITE" id="PS51257">
    <property type="entry name" value="PROKAR_LIPOPROTEIN"/>
    <property type="match status" value="1"/>
</dbReference>
<dbReference type="STRING" id="907348.TresaDRAFT_0147"/>